<dbReference type="PROSITE" id="PS50112">
    <property type="entry name" value="PAS"/>
    <property type="match status" value="1"/>
</dbReference>
<dbReference type="SUPFAM" id="SSF141868">
    <property type="entry name" value="EAL domain-like"/>
    <property type="match status" value="1"/>
</dbReference>
<evidence type="ECO:0000259" key="2">
    <source>
        <dbReference type="PROSITE" id="PS50883"/>
    </source>
</evidence>
<gene>
    <name evidence="4" type="ORF">GCU54_01115</name>
</gene>
<sequence>MSPAVLAAVFSAAAVGDGPALLVAETVEGTPRVTWANEGAVRLLGTGAGDLRGLPVAELVPTLAAGELAVLLRREHSSRLALPVRTDGGPVDAVVRAAPAPSGSAWTLAVVPAAARTDRASRATADAAERRFATLTERSPIPTLLSEQGMRLAHVNDAFCRLAGRPAADLLGTGWTGTVHPDDLGAVVEVVAAVLEGEDGEVRARLVRADGTERATVMRFGYVFTPGAGSGFLGTIEDVTDRLAFEARLAHQASHDPLTGLPNRTLLDAHLATRFSAGGRLACLFLDLDDFKVVNDSLGHEAGDELLVEVAGRLRATVRPGDLVARFGGDEFVVVCEDVDEADAAALAERIVAALAVPVHLAGVRFRPHASVGVTVQAPEHADAADLVRDCDIAMYQAKAGGKGRVRVLDRCGRAEARDKLRLVADLRDAIERREITLHYQPIVSAADGSLEAVEALARWTHPRRGPISPEVFVALAEESGLVGPLGLLVLDEACRQVVAWDRALGAAAPPRVNVNVSALQLDGGLQGEVVAALQRHDLAPARLSIEITESALMTDPAAARGVLQELRDLGVAVAIDDFGTGYSSLAYLRHLPVDCLKVDRSFVAELAEGHPQIATAVIALARSLGLSTVAEGVATPEQAAALTALGATYLQGFSLAVPMDGAATAAWAGAR</sequence>
<dbReference type="SUPFAM" id="SSF55073">
    <property type="entry name" value="Nucleotide cyclase"/>
    <property type="match status" value="1"/>
</dbReference>
<dbReference type="Proteomes" id="UP000471126">
    <property type="component" value="Unassembled WGS sequence"/>
</dbReference>
<dbReference type="InterPro" id="IPR013655">
    <property type="entry name" value="PAS_fold_3"/>
</dbReference>
<dbReference type="InterPro" id="IPR043128">
    <property type="entry name" value="Rev_trsase/Diguanyl_cyclase"/>
</dbReference>
<dbReference type="SUPFAM" id="SSF55785">
    <property type="entry name" value="PYP-like sensor domain (PAS domain)"/>
    <property type="match status" value="2"/>
</dbReference>
<evidence type="ECO:0000259" key="1">
    <source>
        <dbReference type="PROSITE" id="PS50112"/>
    </source>
</evidence>
<dbReference type="CDD" id="cd01948">
    <property type="entry name" value="EAL"/>
    <property type="match status" value="1"/>
</dbReference>
<dbReference type="InterPro" id="IPR052155">
    <property type="entry name" value="Biofilm_reg_signaling"/>
</dbReference>
<dbReference type="Pfam" id="PF13426">
    <property type="entry name" value="PAS_9"/>
    <property type="match status" value="1"/>
</dbReference>
<dbReference type="Gene3D" id="3.30.450.20">
    <property type="entry name" value="PAS domain"/>
    <property type="match status" value="1"/>
</dbReference>
<dbReference type="Gene3D" id="3.30.70.270">
    <property type="match status" value="1"/>
</dbReference>
<dbReference type="InterPro" id="IPR035965">
    <property type="entry name" value="PAS-like_dom_sf"/>
</dbReference>
<dbReference type="Pfam" id="PF00563">
    <property type="entry name" value="EAL"/>
    <property type="match status" value="1"/>
</dbReference>
<dbReference type="CDD" id="cd00130">
    <property type="entry name" value="PAS"/>
    <property type="match status" value="1"/>
</dbReference>
<name>A0A6P0G901_9ACTN</name>
<accession>A0A6P0G901</accession>
<dbReference type="CDD" id="cd01949">
    <property type="entry name" value="GGDEF"/>
    <property type="match status" value="1"/>
</dbReference>
<dbReference type="AlphaFoldDB" id="A0A6P0G901"/>
<evidence type="ECO:0000313" key="5">
    <source>
        <dbReference type="Proteomes" id="UP000471126"/>
    </source>
</evidence>
<dbReference type="InterPro" id="IPR035919">
    <property type="entry name" value="EAL_sf"/>
</dbReference>
<dbReference type="InterPro" id="IPR029787">
    <property type="entry name" value="Nucleotide_cyclase"/>
</dbReference>
<organism evidence="4 5">
    <name type="scientific">Geodermatophilus normandii</name>
    <dbReference type="NCBI Taxonomy" id="1137989"/>
    <lineage>
        <taxon>Bacteria</taxon>
        <taxon>Bacillati</taxon>
        <taxon>Actinomycetota</taxon>
        <taxon>Actinomycetes</taxon>
        <taxon>Geodermatophilales</taxon>
        <taxon>Geodermatophilaceae</taxon>
        <taxon>Geodermatophilus</taxon>
    </lineage>
</organism>
<feature type="domain" description="EAL" evidence="2">
    <location>
        <begin position="420"/>
        <end position="672"/>
    </location>
</feature>
<feature type="domain" description="GGDEF" evidence="3">
    <location>
        <begin position="279"/>
        <end position="411"/>
    </location>
</feature>
<reference evidence="4 5" key="1">
    <citation type="submission" date="2019-12" db="EMBL/GenBank/DDBJ databases">
        <title>WGS of CPCC 203550 I12A-02606.</title>
        <authorList>
            <person name="Jiang Z."/>
        </authorList>
    </citation>
    <scope>NUCLEOTIDE SEQUENCE [LARGE SCALE GENOMIC DNA]</scope>
    <source>
        <strain evidence="4 5">I12A-02606</strain>
    </source>
</reference>
<dbReference type="SMART" id="SM00267">
    <property type="entry name" value="GGDEF"/>
    <property type="match status" value="1"/>
</dbReference>
<dbReference type="Gene3D" id="3.20.20.450">
    <property type="entry name" value="EAL domain"/>
    <property type="match status" value="1"/>
</dbReference>
<comment type="caution">
    <text evidence="4">The sequence shown here is derived from an EMBL/GenBank/DDBJ whole genome shotgun (WGS) entry which is preliminary data.</text>
</comment>
<dbReference type="PANTHER" id="PTHR44757">
    <property type="entry name" value="DIGUANYLATE CYCLASE DGCP"/>
    <property type="match status" value="1"/>
</dbReference>
<dbReference type="Pfam" id="PF00990">
    <property type="entry name" value="GGDEF"/>
    <property type="match status" value="1"/>
</dbReference>
<dbReference type="SMART" id="SM00091">
    <property type="entry name" value="PAS"/>
    <property type="match status" value="2"/>
</dbReference>
<dbReference type="Pfam" id="PF08447">
    <property type="entry name" value="PAS_3"/>
    <property type="match status" value="1"/>
</dbReference>
<dbReference type="NCBIfam" id="TIGR00254">
    <property type="entry name" value="GGDEF"/>
    <property type="match status" value="1"/>
</dbReference>
<evidence type="ECO:0000313" key="4">
    <source>
        <dbReference type="EMBL" id="NEM04631.1"/>
    </source>
</evidence>
<dbReference type="PANTHER" id="PTHR44757:SF2">
    <property type="entry name" value="BIOFILM ARCHITECTURE MAINTENANCE PROTEIN MBAA"/>
    <property type="match status" value="1"/>
</dbReference>
<dbReference type="InterPro" id="IPR000160">
    <property type="entry name" value="GGDEF_dom"/>
</dbReference>
<dbReference type="SMART" id="SM00052">
    <property type="entry name" value="EAL"/>
    <property type="match status" value="1"/>
</dbReference>
<dbReference type="InterPro" id="IPR000014">
    <property type="entry name" value="PAS"/>
</dbReference>
<proteinExistence type="predicted"/>
<evidence type="ECO:0000259" key="3">
    <source>
        <dbReference type="PROSITE" id="PS50887"/>
    </source>
</evidence>
<dbReference type="EMBL" id="JAAGWE010000003">
    <property type="protein sequence ID" value="NEM04631.1"/>
    <property type="molecule type" value="Genomic_DNA"/>
</dbReference>
<protein>
    <submittedName>
        <fullName evidence="4">EAL domain-containing protein</fullName>
    </submittedName>
</protein>
<dbReference type="NCBIfam" id="TIGR00229">
    <property type="entry name" value="sensory_box"/>
    <property type="match status" value="1"/>
</dbReference>
<dbReference type="InterPro" id="IPR001633">
    <property type="entry name" value="EAL_dom"/>
</dbReference>
<dbReference type="PROSITE" id="PS50887">
    <property type="entry name" value="GGDEF"/>
    <property type="match status" value="1"/>
</dbReference>
<feature type="domain" description="PAS" evidence="1">
    <location>
        <begin position="128"/>
        <end position="198"/>
    </location>
</feature>
<dbReference type="PROSITE" id="PS50883">
    <property type="entry name" value="EAL"/>
    <property type="match status" value="1"/>
</dbReference>